<gene>
    <name evidence="1" type="ORF">TNCV_4720811</name>
</gene>
<proteinExistence type="predicted"/>
<protein>
    <submittedName>
        <fullName evidence="1">Uncharacterized protein</fullName>
    </submittedName>
</protein>
<evidence type="ECO:0000313" key="2">
    <source>
        <dbReference type="Proteomes" id="UP000887159"/>
    </source>
</evidence>
<organism evidence="1 2">
    <name type="scientific">Trichonephila clavipes</name>
    <name type="common">Golden silk orbweaver</name>
    <name type="synonym">Nephila clavipes</name>
    <dbReference type="NCBI Taxonomy" id="2585209"/>
    <lineage>
        <taxon>Eukaryota</taxon>
        <taxon>Metazoa</taxon>
        <taxon>Ecdysozoa</taxon>
        <taxon>Arthropoda</taxon>
        <taxon>Chelicerata</taxon>
        <taxon>Arachnida</taxon>
        <taxon>Araneae</taxon>
        <taxon>Araneomorphae</taxon>
        <taxon>Entelegynae</taxon>
        <taxon>Araneoidea</taxon>
        <taxon>Nephilidae</taxon>
        <taxon>Trichonephila</taxon>
    </lineage>
</organism>
<reference evidence="1" key="1">
    <citation type="submission" date="2020-08" db="EMBL/GenBank/DDBJ databases">
        <title>Multicomponent nature underlies the extraordinary mechanical properties of spider dragline silk.</title>
        <authorList>
            <person name="Kono N."/>
            <person name="Nakamura H."/>
            <person name="Mori M."/>
            <person name="Yoshida Y."/>
            <person name="Ohtoshi R."/>
            <person name="Malay A.D."/>
            <person name="Moran D.A.P."/>
            <person name="Tomita M."/>
            <person name="Numata K."/>
            <person name="Arakawa K."/>
        </authorList>
    </citation>
    <scope>NUCLEOTIDE SEQUENCE</scope>
</reference>
<comment type="caution">
    <text evidence="1">The sequence shown here is derived from an EMBL/GenBank/DDBJ whole genome shotgun (WGS) entry which is preliminary data.</text>
</comment>
<dbReference type="EMBL" id="BMAU01021387">
    <property type="protein sequence ID" value="GFY28953.1"/>
    <property type="molecule type" value="Genomic_DNA"/>
</dbReference>
<dbReference type="Proteomes" id="UP000887159">
    <property type="component" value="Unassembled WGS sequence"/>
</dbReference>
<sequence length="75" mass="8551">MAHICGGGSRARLWVLLECTQHMLFKFRYPRIPSTLCVGHSSDKRTGFSETSIYMRAFGDGPRHFEPWSSDVDDT</sequence>
<name>A0A8X7BF42_TRICX</name>
<accession>A0A8X7BF42</accession>
<keyword evidence="2" id="KW-1185">Reference proteome</keyword>
<evidence type="ECO:0000313" key="1">
    <source>
        <dbReference type="EMBL" id="GFY28953.1"/>
    </source>
</evidence>
<dbReference type="AlphaFoldDB" id="A0A8X7BF42"/>